<dbReference type="PANTHER" id="PTHR25462">
    <property type="entry name" value="BONUS, ISOFORM C-RELATED"/>
    <property type="match status" value="1"/>
</dbReference>
<dbReference type="PROSITE" id="PS50119">
    <property type="entry name" value="ZF_BBOX"/>
    <property type="match status" value="1"/>
</dbReference>
<dbReference type="SUPFAM" id="SSF57845">
    <property type="entry name" value="B-box zinc-binding domain"/>
    <property type="match status" value="1"/>
</dbReference>
<gene>
    <name evidence="7" type="ORF">MEDL_67843</name>
</gene>
<evidence type="ECO:0000313" key="8">
    <source>
        <dbReference type="Proteomes" id="UP000683360"/>
    </source>
</evidence>
<sequence length="150" mass="16921">MQRRLADNITSDHLSCPICRDTLKDPKLLPCDHSICFECLTQLIESTRRFNKFSCPVDRREITASSYTLSAEQWASSFPTDELSLLLLQAISGDTKTETKPKDGILCSDHPQNVCDFFCFGCYKIICSECAVENHRSTECNCKISKTVPT</sequence>
<dbReference type="InterPro" id="IPR047153">
    <property type="entry name" value="TRIM45/56/19-like"/>
</dbReference>
<dbReference type="PROSITE" id="PS50089">
    <property type="entry name" value="ZF_RING_2"/>
    <property type="match status" value="1"/>
</dbReference>
<evidence type="ECO:0000259" key="6">
    <source>
        <dbReference type="PROSITE" id="PS50119"/>
    </source>
</evidence>
<keyword evidence="2 4" id="KW-0863">Zinc-finger</keyword>
<dbReference type="EMBL" id="CAJPWZ010003308">
    <property type="protein sequence ID" value="CAG2256596.1"/>
    <property type="molecule type" value="Genomic_DNA"/>
</dbReference>
<evidence type="ECO:0000256" key="4">
    <source>
        <dbReference type="PROSITE-ProRule" id="PRU00024"/>
    </source>
</evidence>
<dbReference type="SUPFAM" id="SSF57850">
    <property type="entry name" value="RING/U-box"/>
    <property type="match status" value="1"/>
</dbReference>
<dbReference type="InterPro" id="IPR013083">
    <property type="entry name" value="Znf_RING/FYVE/PHD"/>
</dbReference>
<dbReference type="AlphaFoldDB" id="A0A8S3VIQ2"/>
<dbReference type="InterPro" id="IPR017907">
    <property type="entry name" value="Znf_RING_CS"/>
</dbReference>
<evidence type="ECO:0000256" key="2">
    <source>
        <dbReference type="ARBA" id="ARBA00022771"/>
    </source>
</evidence>
<reference evidence="7" key="1">
    <citation type="submission" date="2021-03" db="EMBL/GenBank/DDBJ databases">
        <authorList>
            <person name="Bekaert M."/>
        </authorList>
    </citation>
    <scope>NUCLEOTIDE SEQUENCE</scope>
</reference>
<organism evidence="7 8">
    <name type="scientific">Mytilus edulis</name>
    <name type="common">Blue mussel</name>
    <dbReference type="NCBI Taxonomy" id="6550"/>
    <lineage>
        <taxon>Eukaryota</taxon>
        <taxon>Metazoa</taxon>
        <taxon>Spiralia</taxon>
        <taxon>Lophotrochozoa</taxon>
        <taxon>Mollusca</taxon>
        <taxon>Bivalvia</taxon>
        <taxon>Autobranchia</taxon>
        <taxon>Pteriomorphia</taxon>
        <taxon>Mytilida</taxon>
        <taxon>Mytiloidea</taxon>
        <taxon>Mytilidae</taxon>
        <taxon>Mytilinae</taxon>
        <taxon>Mytilus</taxon>
    </lineage>
</organism>
<evidence type="ECO:0000256" key="1">
    <source>
        <dbReference type="ARBA" id="ARBA00022723"/>
    </source>
</evidence>
<dbReference type="SMART" id="SM00184">
    <property type="entry name" value="RING"/>
    <property type="match status" value="1"/>
</dbReference>
<dbReference type="Pfam" id="PF00097">
    <property type="entry name" value="zf-C3HC4"/>
    <property type="match status" value="1"/>
</dbReference>
<dbReference type="PANTHER" id="PTHR25462:SF300">
    <property type="entry name" value="RING-TYPE DOMAIN-CONTAINING PROTEIN"/>
    <property type="match status" value="1"/>
</dbReference>
<dbReference type="OrthoDB" id="111250at2759"/>
<dbReference type="Proteomes" id="UP000683360">
    <property type="component" value="Unassembled WGS sequence"/>
</dbReference>
<proteinExistence type="predicted"/>
<dbReference type="GO" id="GO:0008270">
    <property type="term" value="F:zinc ion binding"/>
    <property type="evidence" value="ECO:0007669"/>
    <property type="project" value="UniProtKB-KW"/>
</dbReference>
<keyword evidence="1" id="KW-0479">Metal-binding</keyword>
<feature type="domain" description="B box-type" evidence="6">
    <location>
        <begin position="102"/>
        <end position="136"/>
    </location>
</feature>
<evidence type="ECO:0000313" key="7">
    <source>
        <dbReference type="EMBL" id="CAG2256596.1"/>
    </source>
</evidence>
<dbReference type="InterPro" id="IPR000315">
    <property type="entry name" value="Znf_B-box"/>
</dbReference>
<name>A0A8S3VIQ2_MYTED</name>
<feature type="domain" description="RING-type" evidence="5">
    <location>
        <begin position="16"/>
        <end position="59"/>
    </location>
</feature>
<dbReference type="PROSITE" id="PS00518">
    <property type="entry name" value="ZF_RING_1"/>
    <property type="match status" value="1"/>
</dbReference>
<keyword evidence="8" id="KW-1185">Reference proteome</keyword>
<evidence type="ECO:0000256" key="3">
    <source>
        <dbReference type="ARBA" id="ARBA00022833"/>
    </source>
</evidence>
<dbReference type="InterPro" id="IPR001841">
    <property type="entry name" value="Znf_RING"/>
</dbReference>
<dbReference type="InterPro" id="IPR018957">
    <property type="entry name" value="Znf_C3HC4_RING-type"/>
</dbReference>
<protein>
    <submittedName>
        <fullName evidence="7">TRIM2_3</fullName>
    </submittedName>
</protein>
<evidence type="ECO:0000259" key="5">
    <source>
        <dbReference type="PROSITE" id="PS50089"/>
    </source>
</evidence>
<dbReference type="Gene3D" id="3.30.40.10">
    <property type="entry name" value="Zinc/RING finger domain, C3HC4 (zinc finger)"/>
    <property type="match status" value="1"/>
</dbReference>
<comment type="caution">
    <text evidence="7">The sequence shown here is derived from an EMBL/GenBank/DDBJ whole genome shotgun (WGS) entry which is preliminary data.</text>
</comment>
<dbReference type="Gene3D" id="3.30.160.60">
    <property type="entry name" value="Classic Zinc Finger"/>
    <property type="match status" value="1"/>
</dbReference>
<keyword evidence="3" id="KW-0862">Zinc</keyword>
<accession>A0A8S3VIQ2</accession>